<sequence>MTYVQCALLELYCHVTAAKPGSLLSPFVYHEIKEMLDYFDEVFKDHDAPEIERCPILFEQPTAPPVDIMAPPDSGRPAQR</sequence>
<proteinExistence type="predicted"/>
<accession>S8E3G5</accession>
<name>S8E3G5_FOMSC</name>
<evidence type="ECO:0000313" key="1">
    <source>
        <dbReference type="EMBL" id="EPS99676.1"/>
    </source>
</evidence>
<reference evidence="1 2" key="1">
    <citation type="journal article" date="2012" name="Science">
        <title>The Paleozoic origin of enzymatic lignin decomposition reconstructed from 31 fungal genomes.</title>
        <authorList>
            <person name="Floudas D."/>
            <person name="Binder M."/>
            <person name="Riley R."/>
            <person name="Barry K."/>
            <person name="Blanchette R.A."/>
            <person name="Henrissat B."/>
            <person name="Martinez A.T."/>
            <person name="Otillar R."/>
            <person name="Spatafora J.W."/>
            <person name="Yadav J.S."/>
            <person name="Aerts A."/>
            <person name="Benoit I."/>
            <person name="Boyd A."/>
            <person name="Carlson A."/>
            <person name="Copeland A."/>
            <person name="Coutinho P.M."/>
            <person name="de Vries R.P."/>
            <person name="Ferreira P."/>
            <person name="Findley K."/>
            <person name="Foster B."/>
            <person name="Gaskell J."/>
            <person name="Glotzer D."/>
            <person name="Gorecki P."/>
            <person name="Heitman J."/>
            <person name="Hesse C."/>
            <person name="Hori C."/>
            <person name="Igarashi K."/>
            <person name="Jurgens J.A."/>
            <person name="Kallen N."/>
            <person name="Kersten P."/>
            <person name="Kohler A."/>
            <person name="Kuees U."/>
            <person name="Kumar T.K.A."/>
            <person name="Kuo A."/>
            <person name="LaButti K."/>
            <person name="Larrondo L.F."/>
            <person name="Lindquist E."/>
            <person name="Ling A."/>
            <person name="Lombard V."/>
            <person name="Lucas S."/>
            <person name="Lundell T."/>
            <person name="Martin R."/>
            <person name="McLaughlin D.J."/>
            <person name="Morgenstern I."/>
            <person name="Morin E."/>
            <person name="Murat C."/>
            <person name="Nagy L.G."/>
            <person name="Nolan M."/>
            <person name="Ohm R.A."/>
            <person name="Patyshakuliyeva A."/>
            <person name="Rokas A."/>
            <person name="Ruiz-Duenas F.J."/>
            <person name="Sabat G."/>
            <person name="Salamov A."/>
            <person name="Samejima M."/>
            <person name="Schmutz J."/>
            <person name="Slot J.C."/>
            <person name="St John F."/>
            <person name="Stenlid J."/>
            <person name="Sun H."/>
            <person name="Sun S."/>
            <person name="Syed K."/>
            <person name="Tsang A."/>
            <person name="Wiebenga A."/>
            <person name="Young D."/>
            <person name="Pisabarro A."/>
            <person name="Eastwood D.C."/>
            <person name="Martin F."/>
            <person name="Cullen D."/>
            <person name="Grigoriev I.V."/>
            <person name="Hibbett D.S."/>
        </authorList>
    </citation>
    <scope>NUCLEOTIDE SEQUENCE</scope>
    <source>
        <strain evidence="2">FP-58527</strain>
    </source>
</reference>
<organism evidence="1 2">
    <name type="scientific">Fomitopsis schrenkii</name>
    <name type="common">Brown rot fungus</name>
    <dbReference type="NCBI Taxonomy" id="2126942"/>
    <lineage>
        <taxon>Eukaryota</taxon>
        <taxon>Fungi</taxon>
        <taxon>Dikarya</taxon>
        <taxon>Basidiomycota</taxon>
        <taxon>Agaricomycotina</taxon>
        <taxon>Agaricomycetes</taxon>
        <taxon>Polyporales</taxon>
        <taxon>Fomitopsis</taxon>
    </lineage>
</organism>
<dbReference type="InParanoid" id="S8E3G5"/>
<evidence type="ECO:0000313" key="2">
    <source>
        <dbReference type="Proteomes" id="UP000015241"/>
    </source>
</evidence>
<dbReference type="AlphaFoldDB" id="S8E3G5"/>
<keyword evidence="2" id="KW-1185">Reference proteome</keyword>
<gene>
    <name evidence="1" type="ORF">FOMPIDRAFT_88605</name>
</gene>
<protein>
    <submittedName>
        <fullName evidence="1">Uncharacterized protein</fullName>
    </submittedName>
</protein>
<dbReference type="HOGENOM" id="CLU_2589789_0_0_1"/>
<dbReference type="Proteomes" id="UP000015241">
    <property type="component" value="Unassembled WGS sequence"/>
</dbReference>
<dbReference type="EMBL" id="KE504155">
    <property type="protein sequence ID" value="EPS99676.1"/>
    <property type="molecule type" value="Genomic_DNA"/>
</dbReference>